<evidence type="ECO:0000313" key="4">
    <source>
        <dbReference type="EMBL" id="WMW65470.1"/>
    </source>
</evidence>
<reference evidence="4" key="1">
    <citation type="submission" date="2023-09" db="EMBL/GenBank/DDBJ databases">
        <authorList>
            <consortium name="CW5 consortium"/>
            <person name="Lu C.-W."/>
        </authorList>
    </citation>
    <scope>NUCLEOTIDE SEQUENCE</scope>
    <source>
        <strain evidence="4">KPS</strain>
    </source>
</reference>
<dbReference type="PANTHER" id="PTHR35936:SF25">
    <property type="entry name" value="ABC TRANSPORTER SUBSTRATE-BINDING PROTEIN"/>
    <property type="match status" value="1"/>
</dbReference>
<name>A0ABY9R140_9BACT</name>
<evidence type="ECO:0000313" key="5">
    <source>
        <dbReference type="Proteomes" id="UP001180616"/>
    </source>
</evidence>
<sequence length="380" mass="40682">MTRPHTGRAARIRHRVRAAALAFRRHMVPLTAACALAGLVGLAGLAWLEEQAYWAGLPVMGIITPSAALAQPGQSRPEPSLPDMPAPGQDVSESGGSAVPSKPAPASTAPASATNERAHTGDRRTTPPPTRPLKGPDGGSAVIIATYDWPPYVEHNLPHGGYVAQVIRAALAFAGLEARFEFMPWAGGMSLLREGKVTAVAPAYRTANRESECDLSAPFPGGPLALFALTGKARHWNDLHELADLRIGVVRGYAHTDAFDAAAFLRKEPANDEQANLRKLLAGRIDAMAADRNVVRFLLRPGLPDLPDLTDLTDRAASIDEFDPILGERDLHVCFSRARPDHAALRAAFDRGLATIRASGLLDELHHEMRRLAQGEPAGQ</sequence>
<dbReference type="Gene3D" id="3.40.190.10">
    <property type="entry name" value="Periplasmic binding protein-like II"/>
    <property type="match status" value="2"/>
</dbReference>
<organism evidence="4 5">
    <name type="scientific">Nitratidesulfovibrio liaohensis</name>
    <dbReference type="NCBI Taxonomy" id="2604158"/>
    <lineage>
        <taxon>Bacteria</taxon>
        <taxon>Pseudomonadati</taxon>
        <taxon>Thermodesulfobacteriota</taxon>
        <taxon>Desulfovibrionia</taxon>
        <taxon>Desulfovibrionales</taxon>
        <taxon>Desulfovibrionaceae</taxon>
        <taxon>Nitratidesulfovibrio</taxon>
    </lineage>
</organism>
<dbReference type="SUPFAM" id="SSF53850">
    <property type="entry name" value="Periplasmic binding protein-like II"/>
    <property type="match status" value="1"/>
</dbReference>
<accession>A0ABY9R140</accession>
<dbReference type="EMBL" id="CP133659">
    <property type="protein sequence ID" value="WMW65470.1"/>
    <property type="molecule type" value="Genomic_DNA"/>
</dbReference>
<evidence type="ECO:0000256" key="1">
    <source>
        <dbReference type="ARBA" id="ARBA00022729"/>
    </source>
</evidence>
<protein>
    <submittedName>
        <fullName evidence="4">Transporter substrate-binding domain-containing protein</fullName>
    </submittedName>
</protein>
<keyword evidence="1" id="KW-0732">Signal</keyword>
<evidence type="ECO:0000259" key="3">
    <source>
        <dbReference type="Pfam" id="PF00497"/>
    </source>
</evidence>
<proteinExistence type="predicted"/>
<feature type="compositionally biased region" description="Basic and acidic residues" evidence="2">
    <location>
        <begin position="116"/>
        <end position="125"/>
    </location>
</feature>
<evidence type="ECO:0000256" key="2">
    <source>
        <dbReference type="SAM" id="MobiDB-lite"/>
    </source>
</evidence>
<dbReference type="Proteomes" id="UP001180616">
    <property type="component" value="Chromosome"/>
</dbReference>
<dbReference type="InterPro" id="IPR001638">
    <property type="entry name" value="Solute-binding_3/MltF_N"/>
</dbReference>
<gene>
    <name evidence="4" type="ORF">KPS_003603</name>
</gene>
<dbReference type="RefSeq" id="WP_309541468.1">
    <property type="nucleotide sequence ID" value="NZ_CP133659.1"/>
</dbReference>
<feature type="domain" description="Solute-binding protein family 3/N-terminal" evidence="3">
    <location>
        <begin position="146"/>
        <end position="366"/>
    </location>
</feature>
<dbReference type="Pfam" id="PF00497">
    <property type="entry name" value="SBP_bac_3"/>
    <property type="match status" value="1"/>
</dbReference>
<feature type="compositionally biased region" description="Low complexity" evidence="2">
    <location>
        <begin position="97"/>
        <end position="113"/>
    </location>
</feature>
<dbReference type="PANTHER" id="PTHR35936">
    <property type="entry name" value="MEMBRANE-BOUND LYTIC MUREIN TRANSGLYCOSYLASE F"/>
    <property type="match status" value="1"/>
</dbReference>
<feature type="region of interest" description="Disordered" evidence="2">
    <location>
        <begin position="70"/>
        <end position="138"/>
    </location>
</feature>
<keyword evidence="5" id="KW-1185">Reference proteome</keyword>